<dbReference type="Pfam" id="PF00512">
    <property type="entry name" value="HisKA"/>
    <property type="match status" value="1"/>
</dbReference>
<dbReference type="PANTHER" id="PTHR45528">
    <property type="entry name" value="SENSOR HISTIDINE KINASE CPXA"/>
    <property type="match status" value="1"/>
</dbReference>
<dbReference type="AlphaFoldDB" id="A0A1V4ARU4"/>
<keyword evidence="13 15" id="KW-0472">Membrane</keyword>
<dbReference type="GO" id="GO:0005524">
    <property type="term" value="F:ATP binding"/>
    <property type="evidence" value="ECO:0007669"/>
    <property type="project" value="UniProtKB-KW"/>
</dbReference>
<organism evidence="18 19">
    <name type="scientific">Candidatus Brocadia carolinensis</name>
    <dbReference type="NCBI Taxonomy" id="1004156"/>
    <lineage>
        <taxon>Bacteria</taxon>
        <taxon>Pseudomonadati</taxon>
        <taxon>Planctomycetota</taxon>
        <taxon>Candidatus Brocadiia</taxon>
        <taxon>Candidatus Brocadiales</taxon>
        <taxon>Candidatus Brocadiaceae</taxon>
        <taxon>Candidatus Brocadia</taxon>
    </lineage>
</organism>
<dbReference type="SUPFAM" id="SSF55874">
    <property type="entry name" value="ATPase domain of HSP90 chaperone/DNA topoisomerase II/histidine kinase"/>
    <property type="match status" value="1"/>
</dbReference>
<evidence type="ECO:0000256" key="2">
    <source>
        <dbReference type="ARBA" id="ARBA00004651"/>
    </source>
</evidence>
<dbReference type="CDD" id="cd00082">
    <property type="entry name" value="HisKA"/>
    <property type="match status" value="1"/>
</dbReference>
<evidence type="ECO:0000256" key="5">
    <source>
        <dbReference type="ARBA" id="ARBA00022553"/>
    </source>
</evidence>
<dbReference type="SUPFAM" id="SSF158472">
    <property type="entry name" value="HAMP domain-like"/>
    <property type="match status" value="1"/>
</dbReference>
<keyword evidence="4" id="KW-1003">Cell membrane</keyword>
<dbReference type="CDD" id="cd06225">
    <property type="entry name" value="HAMP"/>
    <property type="match status" value="1"/>
</dbReference>
<dbReference type="SMART" id="SM00388">
    <property type="entry name" value="HisKA"/>
    <property type="match status" value="1"/>
</dbReference>
<evidence type="ECO:0000256" key="15">
    <source>
        <dbReference type="SAM" id="Phobius"/>
    </source>
</evidence>
<keyword evidence="11 15" id="KW-1133">Transmembrane helix</keyword>
<dbReference type="InterPro" id="IPR005467">
    <property type="entry name" value="His_kinase_dom"/>
</dbReference>
<evidence type="ECO:0000256" key="10">
    <source>
        <dbReference type="ARBA" id="ARBA00022840"/>
    </source>
</evidence>
<evidence type="ECO:0000256" key="1">
    <source>
        <dbReference type="ARBA" id="ARBA00000085"/>
    </source>
</evidence>
<comment type="caution">
    <text evidence="18">The sequence shown here is derived from an EMBL/GenBank/DDBJ whole genome shotgun (WGS) entry which is preliminary data.</text>
</comment>
<dbReference type="InterPro" id="IPR036097">
    <property type="entry name" value="HisK_dim/P_sf"/>
</dbReference>
<dbReference type="SUPFAM" id="SSF47384">
    <property type="entry name" value="Homodimeric domain of signal transducing histidine kinase"/>
    <property type="match status" value="1"/>
</dbReference>
<reference evidence="18 19" key="1">
    <citation type="journal article" date="2017" name="Water Res.">
        <title>Discovery and metagenomic analysis of an anammox bacterial enrichment related to Candidatus "Brocadia caroliniensis" in a full-scale glycerol-fed nitritation-denitritation separate centrate treatment process.</title>
        <authorList>
            <person name="Park H."/>
            <person name="Brotto A.C."/>
            <person name="van Loosdrecht M.C."/>
            <person name="Chandran K."/>
        </authorList>
    </citation>
    <scope>NUCLEOTIDE SEQUENCE [LARGE SCALE GENOMIC DNA]</scope>
    <source>
        <strain evidence="18">26THWARD</strain>
    </source>
</reference>
<keyword evidence="7 15" id="KW-0812">Transmembrane</keyword>
<evidence type="ECO:0000256" key="6">
    <source>
        <dbReference type="ARBA" id="ARBA00022679"/>
    </source>
</evidence>
<evidence type="ECO:0000259" key="17">
    <source>
        <dbReference type="PROSITE" id="PS50885"/>
    </source>
</evidence>
<dbReference type="InterPro" id="IPR003594">
    <property type="entry name" value="HATPase_dom"/>
</dbReference>
<comment type="catalytic activity">
    <reaction evidence="1">
        <text>ATP + protein L-histidine = ADP + protein N-phospho-L-histidine.</text>
        <dbReference type="EC" id="2.7.13.3"/>
    </reaction>
</comment>
<dbReference type="Pfam" id="PF02518">
    <property type="entry name" value="HATPase_c"/>
    <property type="match status" value="1"/>
</dbReference>
<dbReference type="Gene3D" id="6.10.340.10">
    <property type="match status" value="1"/>
</dbReference>
<evidence type="ECO:0000256" key="7">
    <source>
        <dbReference type="ARBA" id="ARBA00022692"/>
    </source>
</evidence>
<dbReference type="EMBL" id="AYTS01000113">
    <property type="protein sequence ID" value="OOP55848.1"/>
    <property type="molecule type" value="Genomic_DNA"/>
</dbReference>
<feature type="domain" description="Histidine kinase" evidence="16">
    <location>
        <begin position="468"/>
        <end position="687"/>
    </location>
</feature>
<keyword evidence="6" id="KW-0808">Transferase</keyword>
<dbReference type="InterPro" id="IPR003661">
    <property type="entry name" value="HisK_dim/P_dom"/>
</dbReference>
<comment type="subcellular location">
    <subcellularLocation>
        <location evidence="2">Cell membrane</location>
        <topology evidence="2">Multi-pass membrane protein</topology>
    </subcellularLocation>
</comment>
<feature type="coiled-coil region" evidence="14">
    <location>
        <begin position="409"/>
        <end position="458"/>
    </location>
</feature>
<dbReference type="PRINTS" id="PR00344">
    <property type="entry name" value="BCTRLSENSOR"/>
</dbReference>
<dbReference type="InterPro" id="IPR004358">
    <property type="entry name" value="Sig_transdc_His_kin-like_C"/>
</dbReference>
<dbReference type="STRING" id="1004156.AYP45_12525"/>
<gene>
    <name evidence="18" type="ORF">AYP45_12525</name>
</gene>
<dbReference type="GO" id="GO:0005886">
    <property type="term" value="C:plasma membrane"/>
    <property type="evidence" value="ECO:0007669"/>
    <property type="project" value="UniProtKB-SubCell"/>
</dbReference>
<evidence type="ECO:0000256" key="11">
    <source>
        <dbReference type="ARBA" id="ARBA00022989"/>
    </source>
</evidence>
<evidence type="ECO:0000256" key="9">
    <source>
        <dbReference type="ARBA" id="ARBA00022777"/>
    </source>
</evidence>
<dbReference type="InterPro" id="IPR033479">
    <property type="entry name" value="dCache_1"/>
</dbReference>
<evidence type="ECO:0000313" key="18">
    <source>
        <dbReference type="EMBL" id="OOP55848.1"/>
    </source>
</evidence>
<feature type="transmembrane region" description="Helical" evidence="15">
    <location>
        <begin position="38"/>
        <end position="57"/>
    </location>
</feature>
<feature type="transmembrane region" description="Helical" evidence="15">
    <location>
        <begin position="341"/>
        <end position="361"/>
    </location>
</feature>
<evidence type="ECO:0000256" key="8">
    <source>
        <dbReference type="ARBA" id="ARBA00022741"/>
    </source>
</evidence>
<dbReference type="PROSITE" id="PS50885">
    <property type="entry name" value="HAMP"/>
    <property type="match status" value="1"/>
</dbReference>
<evidence type="ECO:0000256" key="4">
    <source>
        <dbReference type="ARBA" id="ARBA00022475"/>
    </source>
</evidence>
<evidence type="ECO:0000256" key="3">
    <source>
        <dbReference type="ARBA" id="ARBA00012438"/>
    </source>
</evidence>
<feature type="domain" description="HAMP" evidence="17">
    <location>
        <begin position="362"/>
        <end position="414"/>
    </location>
</feature>
<dbReference type="Gene3D" id="3.30.565.10">
    <property type="entry name" value="Histidine kinase-like ATPase, C-terminal domain"/>
    <property type="match status" value="1"/>
</dbReference>
<keyword evidence="12" id="KW-0902">Two-component regulatory system</keyword>
<accession>A0A1V4ARU4</accession>
<keyword evidence="8" id="KW-0547">Nucleotide-binding</keyword>
<dbReference type="PROSITE" id="PS50109">
    <property type="entry name" value="HIS_KIN"/>
    <property type="match status" value="1"/>
</dbReference>
<dbReference type="Gene3D" id="3.30.450.20">
    <property type="entry name" value="PAS domain"/>
    <property type="match status" value="1"/>
</dbReference>
<dbReference type="SMART" id="SM00387">
    <property type="entry name" value="HATPase_c"/>
    <property type="match status" value="1"/>
</dbReference>
<dbReference type="InterPro" id="IPR003660">
    <property type="entry name" value="HAMP_dom"/>
</dbReference>
<evidence type="ECO:0000256" key="12">
    <source>
        <dbReference type="ARBA" id="ARBA00023012"/>
    </source>
</evidence>
<evidence type="ECO:0000313" key="19">
    <source>
        <dbReference type="Proteomes" id="UP000189681"/>
    </source>
</evidence>
<dbReference type="SMART" id="SM00304">
    <property type="entry name" value="HAMP"/>
    <property type="match status" value="1"/>
</dbReference>
<keyword evidence="5" id="KW-0597">Phosphoprotein</keyword>
<proteinExistence type="predicted"/>
<keyword evidence="10" id="KW-0067">ATP-binding</keyword>
<dbReference type="Proteomes" id="UP000189681">
    <property type="component" value="Unassembled WGS sequence"/>
</dbReference>
<dbReference type="InterPro" id="IPR050398">
    <property type="entry name" value="HssS/ArlS-like"/>
</dbReference>
<evidence type="ECO:0000259" key="16">
    <source>
        <dbReference type="PROSITE" id="PS50109"/>
    </source>
</evidence>
<protein>
    <recommendedName>
        <fullName evidence="3">histidine kinase</fullName>
        <ecNumber evidence="3">2.7.13.3</ecNumber>
    </recommendedName>
</protein>
<evidence type="ECO:0000256" key="13">
    <source>
        <dbReference type="ARBA" id="ARBA00023136"/>
    </source>
</evidence>
<name>A0A1V4ARU4_9BACT</name>
<dbReference type="Pfam" id="PF00672">
    <property type="entry name" value="HAMP"/>
    <property type="match status" value="1"/>
</dbReference>
<dbReference type="EC" id="2.7.13.3" evidence="3"/>
<keyword evidence="9" id="KW-0418">Kinase</keyword>
<dbReference type="Pfam" id="PF02743">
    <property type="entry name" value="dCache_1"/>
    <property type="match status" value="1"/>
</dbReference>
<dbReference type="FunFam" id="3.30.565.10:FF:000006">
    <property type="entry name" value="Sensor histidine kinase WalK"/>
    <property type="match status" value="1"/>
</dbReference>
<dbReference type="Gene3D" id="1.10.287.130">
    <property type="match status" value="1"/>
</dbReference>
<dbReference type="PANTHER" id="PTHR45528:SF1">
    <property type="entry name" value="SENSOR HISTIDINE KINASE CPXA"/>
    <property type="match status" value="1"/>
</dbReference>
<keyword evidence="14" id="KW-0175">Coiled coil</keyword>
<dbReference type="InterPro" id="IPR036890">
    <property type="entry name" value="HATPase_C_sf"/>
</dbReference>
<sequence>MNITVKQFLQKYLNLKTIFPHISDKFRIPSYRSMKTKIIIFSILLSVFPIFIMRVFVYPTERKALQDALIQNLEGVGHKQAELIVRWINERKADAKIIAENPNVPGVIYKSEGSENFYRLLHHLNTLREVYGYKEIFICDRFGDLKVTTSTGKVITNVAGFEFFQMAISGVTFVSPIMPSVIPLENEYGKLEHGLPTLYITTPVVYEHKVIGAVCLRIDVMELGKLMRSVRLGETGETYLINKDGFMLSESKYLKYLKDAGLVQQRTTLELQVVDSETKELTQSAAECTKGKKGHDAEGYRDYRGIKVLGFWQWIPELDWGIIAEIDVNEGYGPVKRLHTIVAPIIILITLAVVSFAFYFGRKISNPIVYLTEVTKSISEGDYSKRVKITSSDEIGELSNSFNKMASFLEEKTQILKEYTANLEKTVDERTQDLTRINQELEKQSSNLEKAYKELLTLDQMKDKMIRDVSHELKSPVAQVQMAIDLWSAEVKKPHIDRSKEEKFGKIISNSLQRLRKTIGSILDLSVLESGRLVFRKELIQMDELVLQITAVMRLLTEKKGLSLINHVNQKLPGIIGDKDEIHRVVTNLIDNAIKYTEKGEIHVFLEQKDAFIEFAVKDTGIGIGLPKDQFGKLFERFFQERPRIDGAGVGLAICKNIIDAHKGTLWVESEGRGKGSTFKFILPIACQDPV</sequence>
<evidence type="ECO:0000256" key="14">
    <source>
        <dbReference type="SAM" id="Coils"/>
    </source>
</evidence>
<dbReference type="GO" id="GO:0000155">
    <property type="term" value="F:phosphorelay sensor kinase activity"/>
    <property type="evidence" value="ECO:0007669"/>
    <property type="project" value="InterPro"/>
</dbReference>